<organism evidence="2 3">
    <name type="scientific">Streptosporangium album</name>
    <dbReference type="NCBI Taxonomy" id="47479"/>
    <lineage>
        <taxon>Bacteria</taxon>
        <taxon>Bacillati</taxon>
        <taxon>Actinomycetota</taxon>
        <taxon>Actinomycetes</taxon>
        <taxon>Streptosporangiales</taxon>
        <taxon>Streptosporangiaceae</taxon>
        <taxon>Streptosporangium</taxon>
    </lineage>
</organism>
<dbReference type="PANTHER" id="PTHR38011">
    <property type="entry name" value="DIHYDROFOLATE REDUCTASE FAMILY PROTEIN (AFU_ORTHOLOGUE AFUA_8G06820)"/>
    <property type="match status" value="1"/>
</dbReference>
<protein>
    <submittedName>
        <fullName evidence="2">Dihydrofolate reductase</fullName>
    </submittedName>
</protein>
<dbReference type="InterPro" id="IPR002734">
    <property type="entry name" value="RibDG_C"/>
</dbReference>
<dbReference type="GO" id="GO:0008703">
    <property type="term" value="F:5-amino-6-(5-phosphoribosylamino)uracil reductase activity"/>
    <property type="evidence" value="ECO:0007669"/>
    <property type="project" value="InterPro"/>
</dbReference>
<dbReference type="SUPFAM" id="SSF53597">
    <property type="entry name" value="Dihydrofolate reductase-like"/>
    <property type="match status" value="1"/>
</dbReference>
<accession>A0A7W7RSJ5</accession>
<comment type="caution">
    <text evidence="2">The sequence shown here is derived from an EMBL/GenBank/DDBJ whole genome shotgun (WGS) entry which is preliminary data.</text>
</comment>
<dbReference type="Pfam" id="PF01872">
    <property type="entry name" value="RibD_C"/>
    <property type="match status" value="1"/>
</dbReference>
<keyword evidence="3" id="KW-1185">Reference proteome</keyword>
<dbReference type="InterPro" id="IPR050765">
    <property type="entry name" value="Riboflavin_Biosynth_HTPR"/>
</dbReference>
<evidence type="ECO:0000313" key="3">
    <source>
        <dbReference type="Proteomes" id="UP000534286"/>
    </source>
</evidence>
<dbReference type="Proteomes" id="UP000534286">
    <property type="component" value="Unassembled WGS sequence"/>
</dbReference>
<dbReference type="PANTHER" id="PTHR38011:SF11">
    <property type="entry name" value="2,5-DIAMINO-6-RIBOSYLAMINO-4(3H)-PYRIMIDINONE 5'-PHOSPHATE REDUCTASE"/>
    <property type="match status" value="1"/>
</dbReference>
<reference evidence="2 3" key="1">
    <citation type="submission" date="2020-08" db="EMBL/GenBank/DDBJ databases">
        <title>Sequencing the genomes of 1000 actinobacteria strains.</title>
        <authorList>
            <person name="Klenk H.-P."/>
        </authorList>
    </citation>
    <scope>NUCLEOTIDE SEQUENCE [LARGE SCALE GENOMIC DNA]</scope>
    <source>
        <strain evidence="2 3">DSM 43023</strain>
    </source>
</reference>
<dbReference type="GO" id="GO:0009231">
    <property type="term" value="P:riboflavin biosynthetic process"/>
    <property type="evidence" value="ECO:0007669"/>
    <property type="project" value="InterPro"/>
</dbReference>
<evidence type="ECO:0000313" key="2">
    <source>
        <dbReference type="EMBL" id="MBB4936803.1"/>
    </source>
</evidence>
<dbReference type="RefSeq" id="WP_184753286.1">
    <property type="nucleotide sequence ID" value="NZ_BAABEK010000069.1"/>
</dbReference>
<gene>
    <name evidence="2" type="ORF">FHR32_001108</name>
</gene>
<name>A0A7W7RSJ5_9ACTN</name>
<sequence length="194" mass="21180">MGKPVRKIVASTYATLDGFIDNPHLWSLQYGTEEYLAYAYNLLFSSDALLMGRVTYDGFAQAWPAMGGNDYADRMNGLPKYVVSSTLEKADEWNNSTVIAGDDLVGAVTELKQQPGQDILMFGCGRLTDALMEHGLLDEYRIWVHPVVRGEGQRLFREGAEATLELLDTTTFSSGVIVLTYRPVAAAEGGTAAG</sequence>
<dbReference type="Gene3D" id="3.40.430.10">
    <property type="entry name" value="Dihydrofolate Reductase, subunit A"/>
    <property type="match status" value="1"/>
</dbReference>
<dbReference type="EMBL" id="JACHJU010000001">
    <property type="protein sequence ID" value="MBB4936803.1"/>
    <property type="molecule type" value="Genomic_DNA"/>
</dbReference>
<proteinExistence type="predicted"/>
<dbReference type="AlphaFoldDB" id="A0A7W7RSJ5"/>
<dbReference type="InterPro" id="IPR024072">
    <property type="entry name" value="DHFR-like_dom_sf"/>
</dbReference>
<evidence type="ECO:0000259" key="1">
    <source>
        <dbReference type="Pfam" id="PF01872"/>
    </source>
</evidence>
<feature type="domain" description="Bacterial bifunctional deaminase-reductase C-terminal" evidence="1">
    <location>
        <begin position="6"/>
        <end position="178"/>
    </location>
</feature>